<feature type="binding site" description="axial binding residue" evidence="13">
    <location>
        <position position="320"/>
    </location>
    <ligand>
        <name>heme c</name>
        <dbReference type="ChEBI" id="CHEBI:61717"/>
        <label>3</label>
    </ligand>
    <ligandPart>
        <name>Fe</name>
        <dbReference type="ChEBI" id="CHEBI:18248"/>
    </ligandPart>
</feature>
<comment type="caution">
    <text evidence="16">The sequence shown here is derived from an EMBL/GenBank/DDBJ whole genome shotgun (WGS) entry which is preliminary data.</text>
</comment>
<dbReference type="PIRSF" id="PIRSF000018">
    <property type="entry name" value="Mb_ADH_cyt_c"/>
    <property type="match status" value="1"/>
</dbReference>
<name>A0AAW9RKC5_9HYPH</name>
<feature type="binding site" description="axial binding residue" evidence="13">
    <location>
        <position position="201"/>
    </location>
    <ligand>
        <name>heme c</name>
        <dbReference type="ChEBI" id="CHEBI:61717"/>
        <label>2</label>
    </ligand>
    <ligandPart>
        <name>Fe</name>
        <dbReference type="ChEBI" id="CHEBI:18248"/>
    </ligandPart>
</feature>
<keyword evidence="10 13" id="KW-0408">Iron</keyword>
<evidence type="ECO:0000313" key="17">
    <source>
        <dbReference type="Proteomes" id="UP001378188"/>
    </source>
</evidence>
<evidence type="ECO:0000256" key="10">
    <source>
        <dbReference type="ARBA" id="ARBA00023004"/>
    </source>
</evidence>
<dbReference type="RefSeq" id="WP_340328459.1">
    <property type="nucleotide sequence ID" value="NZ_JAZHOF010000002.1"/>
</dbReference>
<feature type="signal peptide" evidence="14">
    <location>
        <begin position="1"/>
        <end position="29"/>
    </location>
</feature>
<dbReference type="InterPro" id="IPR009056">
    <property type="entry name" value="Cyt_c-like_dom"/>
</dbReference>
<dbReference type="PANTHER" id="PTHR35008:SF8">
    <property type="entry name" value="ALCOHOL DEHYDROGENASE CYTOCHROME C SUBUNIT"/>
    <property type="match status" value="1"/>
</dbReference>
<evidence type="ECO:0000256" key="3">
    <source>
        <dbReference type="ARBA" id="ARBA00022475"/>
    </source>
</evidence>
<keyword evidence="5" id="KW-0679">Respiratory chain</keyword>
<dbReference type="GO" id="GO:0020037">
    <property type="term" value="F:heme binding"/>
    <property type="evidence" value="ECO:0007669"/>
    <property type="project" value="InterPro"/>
</dbReference>
<keyword evidence="17" id="KW-1185">Reference proteome</keyword>
<dbReference type="InterPro" id="IPR008168">
    <property type="entry name" value="Cyt_C_IC"/>
</dbReference>
<dbReference type="AlphaFoldDB" id="A0AAW9RKC5"/>
<evidence type="ECO:0000259" key="15">
    <source>
        <dbReference type="PROSITE" id="PS51007"/>
    </source>
</evidence>
<dbReference type="PRINTS" id="PR00605">
    <property type="entry name" value="CYTCHROMECIC"/>
</dbReference>
<organism evidence="16 17">
    <name type="scientific">Microbaculum marinum</name>
    <dbReference type="NCBI Taxonomy" id="1764581"/>
    <lineage>
        <taxon>Bacteria</taxon>
        <taxon>Pseudomonadati</taxon>
        <taxon>Pseudomonadota</taxon>
        <taxon>Alphaproteobacteria</taxon>
        <taxon>Hyphomicrobiales</taxon>
        <taxon>Tepidamorphaceae</taxon>
        <taxon>Microbaculum</taxon>
    </lineage>
</organism>
<protein>
    <submittedName>
        <fullName evidence="16">Cytochrome c</fullName>
    </submittedName>
</protein>
<evidence type="ECO:0000256" key="2">
    <source>
        <dbReference type="ARBA" id="ARBA00022448"/>
    </source>
</evidence>
<feature type="chain" id="PRO_5043432338" evidence="14">
    <location>
        <begin position="30"/>
        <end position="416"/>
    </location>
</feature>
<feature type="binding site" description="axial binding residue" evidence="13">
    <location>
        <position position="53"/>
    </location>
    <ligand>
        <name>heme c</name>
        <dbReference type="ChEBI" id="CHEBI:61717"/>
        <label>1</label>
    </ligand>
    <ligandPart>
        <name>Fe</name>
        <dbReference type="ChEBI" id="CHEBI:18248"/>
    </ligandPart>
</feature>
<keyword evidence="6 13" id="KW-0479">Metal-binding</keyword>
<comment type="cofactor">
    <cofactor evidence="12">
        <name>heme c</name>
        <dbReference type="ChEBI" id="CHEBI:61717"/>
    </cofactor>
    <text evidence="12">Binds 3 heme c groups covalently per subunit.</text>
</comment>
<feature type="binding site" description="covalent" evidence="12">
    <location>
        <position position="52"/>
    </location>
    <ligand>
        <name>heme c</name>
        <dbReference type="ChEBI" id="CHEBI:61717"/>
        <label>1</label>
    </ligand>
</feature>
<evidence type="ECO:0000256" key="4">
    <source>
        <dbReference type="ARBA" id="ARBA00022617"/>
    </source>
</evidence>
<feature type="domain" description="Cytochrome c" evidence="15">
    <location>
        <begin position="35"/>
        <end position="140"/>
    </location>
</feature>
<proteinExistence type="predicted"/>
<dbReference type="Gene3D" id="1.10.760.10">
    <property type="entry name" value="Cytochrome c-like domain"/>
    <property type="match status" value="3"/>
</dbReference>
<feature type="binding site" description="covalent" evidence="12">
    <location>
        <position position="197"/>
    </location>
    <ligand>
        <name>heme c</name>
        <dbReference type="ChEBI" id="CHEBI:61717"/>
        <label>2</label>
    </ligand>
</feature>
<keyword evidence="8" id="KW-0677">Repeat</keyword>
<evidence type="ECO:0000256" key="1">
    <source>
        <dbReference type="ARBA" id="ARBA00004236"/>
    </source>
</evidence>
<dbReference type="Pfam" id="PF00034">
    <property type="entry name" value="Cytochrom_C"/>
    <property type="match status" value="3"/>
</dbReference>
<evidence type="ECO:0000256" key="8">
    <source>
        <dbReference type="ARBA" id="ARBA00022737"/>
    </source>
</evidence>
<sequence>MRPARGTFLIVLAAAGMAGLALGTGAPQAQELSYSQVERGRYLTIAGDCKACHTDIESDGVPFAGGRGLQTPFGTIYSSNLTPDMETGLGRWTREEFYDALNEGVDREGHHLYPAMPYPYFTLMTREDTDAIFAYLRTLEPIASDVPENDLPFPLSLRQSVWGWKLLFFEDKEFARDPEMSEEWNRGRYLVDGPLHCGGCHTGKGALGADDDDEYLRGGVLEHWFAPNIRGGENGGIADWDRDDIVAFLRDGRARHTAPMQRMGEVVAMSTQHLSEKDLQAVAIYLKTLDDGPREEQDLAEADRLEIGEGIYFDNCAACHAADRSGVPYFFAPLTTSNKVLAEDPSTAIRIILGGARAQPTEAVPSVLAMPPFAWKLTDEQIADLLTYLRQSGARKAAPVSASEVVDMRDYLAEEY</sequence>
<evidence type="ECO:0000256" key="11">
    <source>
        <dbReference type="ARBA" id="ARBA00023136"/>
    </source>
</evidence>
<dbReference type="GO" id="GO:0009055">
    <property type="term" value="F:electron transfer activity"/>
    <property type="evidence" value="ECO:0007669"/>
    <property type="project" value="InterPro"/>
</dbReference>
<evidence type="ECO:0000256" key="5">
    <source>
        <dbReference type="ARBA" id="ARBA00022660"/>
    </source>
</evidence>
<feature type="binding site" description="covalent" evidence="12">
    <location>
        <position position="319"/>
    </location>
    <ligand>
        <name>heme c</name>
        <dbReference type="ChEBI" id="CHEBI:61717"/>
        <label>3</label>
    </ligand>
</feature>
<evidence type="ECO:0000313" key="16">
    <source>
        <dbReference type="EMBL" id="MEJ8570713.1"/>
    </source>
</evidence>
<dbReference type="InterPro" id="IPR014353">
    <property type="entry name" value="Membr-bd_ADH_cyt_c"/>
</dbReference>
<feature type="domain" description="Cytochrome c" evidence="15">
    <location>
        <begin position="182"/>
        <end position="290"/>
    </location>
</feature>
<dbReference type="GO" id="GO:0016614">
    <property type="term" value="F:oxidoreductase activity, acting on CH-OH group of donors"/>
    <property type="evidence" value="ECO:0007669"/>
    <property type="project" value="InterPro"/>
</dbReference>
<keyword evidence="3" id="KW-1003">Cell membrane</keyword>
<reference evidence="16 17" key="1">
    <citation type="submission" date="2024-02" db="EMBL/GenBank/DDBJ databases">
        <title>Genome analysis and characterization of Microbaculum marinisediminis sp. nov., isolated from marine sediment.</title>
        <authorList>
            <person name="Du Z.-J."/>
            <person name="Ye Y.-Q."/>
            <person name="Zhang Z.-R."/>
            <person name="Yuan S.-M."/>
            <person name="Zhang X.-Y."/>
        </authorList>
    </citation>
    <scope>NUCLEOTIDE SEQUENCE [LARGE SCALE GENOMIC DNA]</scope>
    <source>
        <strain evidence="16 17">SDUM1044001</strain>
    </source>
</reference>
<dbReference type="PROSITE" id="PS51007">
    <property type="entry name" value="CYTC"/>
    <property type="match status" value="3"/>
</dbReference>
<feature type="binding site" description="covalent" evidence="12">
    <location>
        <position position="200"/>
    </location>
    <ligand>
        <name>heme c</name>
        <dbReference type="ChEBI" id="CHEBI:61717"/>
        <label>2</label>
    </ligand>
</feature>
<evidence type="ECO:0000256" key="9">
    <source>
        <dbReference type="ARBA" id="ARBA00022982"/>
    </source>
</evidence>
<evidence type="ECO:0000256" key="13">
    <source>
        <dbReference type="PIRSR" id="PIRSR000018-51"/>
    </source>
</evidence>
<evidence type="ECO:0000256" key="6">
    <source>
        <dbReference type="ARBA" id="ARBA00022723"/>
    </source>
</evidence>
<evidence type="ECO:0000256" key="14">
    <source>
        <dbReference type="SAM" id="SignalP"/>
    </source>
</evidence>
<keyword evidence="7 14" id="KW-0732">Signal</keyword>
<keyword evidence="4 12" id="KW-0349">Heme</keyword>
<keyword evidence="9" id="KW-0249">Electron transport</keyword>
<dbReference type="SUPFAM" id="SSF46626">
    <property type="entry name" value="Cytochrome c"/>
    <property type="match status" value="3"/>
</dbReference>
<feature type="domain" description="Cytochrome c" evidence="15">
    <location>
        <begin position="303"/>
        <end position="393"/>
    </location>
</feature>
<dbReference type="InterPro" id="IPR051459">
    <property type="entry name" value="Cytochrome_c-type_DH"/>
</dbReference>
<comment type="subcellular location">
    <subcellularLocation>
        <location evidence="1">Cell membrane</location>
    </subcellularLocation>
</comment>
<dbReference type="InterPro" id="IPR036909">
    <property type="entry name" value="Cyt_c-like_dom_sf"/>
</dbReference>
<keyword evidence="2" id="KW-0813">Transport</keyword>
<evidence type="ECO:0000256" key="12">
    <source>
        <dbReference type="PIRSR" id="PIRSR000018-50"/>
    </source>
</evidence>
<accession>A0AAW9RKC5</accession>
<dbReference type="PANTHER" id="PTHR35008">
    <property type="entry name" value="BLL4482 PROTEIN-RELATED"/>
    <property type="match status" value="1"/>
</dbReference>
<feature type="binding site" description="covalent" evidence="12">
    <location>
        <position position="316"/>
    </location>
    <ligand>
        <name>heme c</name>
        <dbReference type="ChEBI" id="CHEBI:61717"/>
        <label>3</label>
    </ligand>
</feature>
<dbReference type="GO" id="GO:0005506">
    <property type="term" value="F:iron ion binding"/>
    <property type="evidence" value="ECO:0007669"/>
    <property type="project" value="InterPro"/>
</dbReference>
<dbReference type="EMBL" id="JAZHOF010000002">
    <property type="protein sequence ID" value="MEJ8570713.1"/>
    <property type="molecule type" value="Genomic_DNA"/>
</dbReference>
<dbReference type="Proteomes" id="UP001378188">
    <property type="component" value="Unassembled WGS sequence"/>
</dbReference>
<evidence type="ECO:0000256" key="7">
    <source>
        <dbReference type="ARBA" id="ARBA00022729"/>
    </source>
</evidence>
<gene>
    <name evidence="16" type="ORF">V3328_04470</name>
</gene>
<keyword evidence="11" id="KW-0472">Membrane</keyword>
<feature type="binding site" description="covalent" evidence="12">
    <location>
        <position position="49"/>
    </location>
    <ligand>
        <name>heme c</name>
        <dbReference type="ChEBI" id="CHEBI:61717"/>
        <label>1</label>
    </ligand>
</feature>
<dbReference type="GO" id="GO:0005886">
    <property type="term" value="C:plasma membrane"/>
    <property type="evidence" value="ECO:0007669"/>
    <property type="project" value="UniProtKB-SubCell"/>
</dbReference>